<dbReference type="AlphaFoldDB" id="A0A5D3E2Q4"/>
<evidence type="ECO:0000313" key="4">
    <source>
        <dbReference type="Proteomes" id="UP000321393"/>
    </source>
</evidence>
<dbReference type="EMBL" id="SSTE01007195">
    <property type="protein sequence ID" value="KAA0057476.1"/>
    <property type="molecule type" value="Genomic_DNA"/>
</dbReference>
<evidence type="ECO:0000313" key="2">
    <source>
        <dbReference type="EMBL" id="KAA0057476.1"/>
    </source>
</evidence>
<organism evidence="3 5">
    <name type="scientific">Cucumis melo var. makuwa</name>
    <name type="common">Oriental melon</name>
    <dbReference type="NCBI Taxonomy" id="1194695"/>
    <lineage>
        <taxon>Eukaryota</taxon>
        <taxon>Viridiplantae</taxon>
        <taxon>Streptophyta</taxon>
        <taxon>Embryophyta</taxon>
        <taxon>Tracheophyta</taxon>
        <taxon>Spermatophyta</taxon>
        <taxon>Magnoliopsida</taxon>
        <taxon>eudicotyledons</taxon>
        <taxon>Gunneridae</taxon>
        <taxon>Pentapetalae</taxon>
        <taxon>rosids</taxon>
        <taxon>fabids</taxon>
        <taxon>Cucurbitales</taxon>
        <taxon>Cucurbitaceae</taxon>
        <taxon>Benincaseae</taxon>
        <taxon>Cucumis</taxon>
    </lineage>
</organism>
<evidence type="ECO:0000313" key="3">
    <source>
        <dbReference type="EMBL" id="TYK30172.1"/>
    </source>
</evidence>
<sequence>MTPISLPQIPAHYHHVLIQLPLLLPHQLIQAQLFPLHLPTPTPSPFVHYPTSPLAQSPPSSSSQPSIRPTSSSIDSFSLSLSNLNATDISHISPSSSSSPSPLLISRSDNLSASFRPNTIPLPSPPMTTQAKAGIFKPKTLLSTFLIDWSLTEPTRVKDALATPSWKQAMNDEYNALVKNQT</sequence>
<dbReference type="OrthoDB" id="1000646at2759"/>
<feature type="compositionally biased region" description="Low complexity" evidence="1">
    <location>
        <begin position="50"/>
        <end position="71"/>
    </location>
</feature>
<evidence type="ECO:0000313" key="5">
    <source>
        <dbReference type="Proteomes" id="UP000321947"/>
    </source>
</evidence>
<comment type="caution">
    <text evidence="3">The sequence shown here is derived from an EMBL/GenBank/DDBJ whole genome shotgun (WGS) entry which is preliminary data.</text>
</comment>
<feature type="region of interest" description="Disordered" evidence="1">
    <location>
        <begin position="47"/>
        <end position="71"/>
    </location>
</feature>
<gene>
    <name evidence="3" type="ORF">E5676_scaffold216G001600</name>
    <name evidence="2" type="ORF">E6C27_scaffold280G003570</name>
</gene>
<dbReference type="Proteomes" id="UP000321393">
    <property type="component" value="Unassembled WGS sequence"/>
</dbReference>
<protein>
    <submittedName>
        <fullName evidence="2 3">Mitochondrial protein</fullName>
    </submittedName>
</protein>
<dbReference type="EMBL" id="SSTD01000775">
    <property type="protein sequence ID" value="TYK30172.1"/>
    <property type="molecule type" value="Genomic_DNA"/>
</dbReference>
<reference evidence="4 5" key="1">
    <citation type="submission" date="2019-08" db="EMBL/GenBank/DDBJ databases">
        <title>Draft genome sequences of two oriental melons (Cucumis melo L. var makuwa).</title>
        <authorList>
            <person name="Kwon S.-Y."/>
        </authorList>
    </citation>
    <scope>NUCLEOTIDE SEQUENCE [LARGE SCALE GENOMIC DNA]</scope>
    <source>
        <strain evidence="5">cv. Chang Bougi</strain>
        <strain evidence="4">cv. SW 3</strain>
        <tissue evidence="3">Leaf</tissue>
    </source>
</reference>
<name>A0A5D3E2Q4_CUCMM</name>
<accession>A0A5D3E2Q4</accession>
<dbReference type="Proteomes" id="UP000321947">
    <property type="component" value="Unassembled WGS sequence"/>
</dbReference>
<evidence type="ECO:0000256" key="1">
    <source>
        <dbReference type="SAM" id="MobiDB-lite"/>
    </source>
</evidence>
<proteinExistence type="predicted"/>